<keyword evidence="9" id="KW-0732">Signal</keyword>
<feature type="chain" id="PRO_5036904494" description="Pseudoazurin" evidence="9">
    <location>
        <begin position="21"/>
        <end position="147"/>
    </location>
</feature>
<feature type="binding site" evidence="8">
    <location>
        <position position="98"/>
    </location>
    <ligand>
        <name>Cu cation</name>
        <dbReference type="ChEBI" id="CHEBI:23378"/>
    </ligand>
</feature>
<dbReference type="InterPro" id="IPR012745">
    <property type="entry name" value="Pseudoazurin"/>
</dbReference>
<dbReference type="PRINTS" id="PR00155">
    <property type="entry name" value="AMICYANIN"/>
</dbReference>
<dbReference type="InterPro" id="IPR002386">
    <property type="entry name" value="Amicyanin/Pseudoazurin"/>
</dbReference>
<evidence type="ECO:0000313" key="11">
    <source>
        <dbReference type="EMBL" id="GGG55647.1"/>
    </source>
</evidence>
<dbReference type="InterPro" id="IPR001235">
    <property type="entry name" value="Copper_blue_Plastocyanin"/>
</dbReference>
<dbReference type="GO" id="GO:0042597">
    <property type="term" value="C:periplasmic space"/>
    <property type="evidence" value="ECO:0007669"/>
    <property type="project" value="UniProtKB-SubCell"/>
</dbReference>
<evidence type="ECO:0000256" key="9">
    <source>
        <dbReference type="SAM" id="SignalP"/>
    </source>
</evidence>
<dbReference type="CDD" id="cd04218">
    <property type="entry name" value="Pseudoazurin"/>
    <property type="match status" value="1"/>
</dbReference>
<accession>A0A917GSX8</accession>
<evidence type="ECO:0000256" key="2">
    <source>
        <dbReference type="ARBA" id="ARBA00022448"/>
    </source>
</evidence>
<proteinExistence type="predicted"/>
<dbReference type="NCBIfam" id="TIGR02375">
    <property type="entry name" value="pseudoazurin"/>
    <property type="match status" value="1"/>
</dbReference>
<dbReference type="OrthoDB" id="9757546at2"/>
<dbReference type="PRINTS" id="PR00156">
    <property type="entry name" value="COPPERBLUE"/>
</dbReference>
<feature type="domain" description="Blue (type 1) copper" evidence="10">
    <location>
        <begin position="26"/>
        <end position="111"/>
    </location>
</feature>
<dbReference type="InterPro" id="IPR008972">
    <property type="entry name" value="Cupredoxin"/>
</dbReference>
<protein>
    <recommendedName>
        <fullName evidence="7">Pseudoazurin</fullName>
    </recommendedName>
</protein>
<evidence type="ECO:0000256" key="1">
    <source>
        <dbReference type="ARBA" id="ARBA00004418"/>
    </source>
</evidence>
<evidence type="ECO:0000313" key="12">
    <source>
        <dbReference type="Proteomes" id="UP000627715"/>
    </source>
</evidence>
<dbReference type="Proteomes" id="UP000627715">
    <property type="component" value="Unassembled WGS sequence"/>
</dbReference>
<sequence length="147" mass="15558">MKYPVIIGLAAMALAGSVHAEEHVVEMKNMGAEGPMVFEPAVVQAAVGDTVRFVPTNPGHNSVSTEGLIPAGATAWEGGLSQEVTVTLDAEGVYVYECEPHTMMAMVGVIVAGEPVNLEEIRANAGDLESEFLANQDRLNNYLSDVE</sequence>
<comment type="caution">
    <text evidence="11">The sequence shown here is derived from an EMBL/GenBank/DDBJ whole genome shotgun (WGS) entry which is preliminary data.</text>
</comment>
<dbReference type="EMBL" id="BMIY01000004">
    <property type="protein sequence ID" value="GGG55647.1"/>
    <property type="molecule type" value="Genomic_DNA"/>
</dbReference>
<keyword evidence="3 8" id="KW-0479">Metal-binding</keyword>
<dbReference type="AlphaFoldDB" id="A0A917GSX8"/>
<evidence type="ECO:0000256" key="8">
    <source>
        <dbReference type="PIRSR" id="PIRSR602386-1"/>
    </source>
</evidence>
<name>A0A917GSX8_9GAMM</name>
<dbReference type="RefSeq" id="WP_068812101.1">
    <property type="nucleotide sequence ID" value="NZ_BMIY01000004.1"/>
</dbReference>
<keyword evidence="2" id="KW-0813">Transport</keyword>
<dbReference type="Pfam" id="PF00127">
    <property type="entry name" value="Copper-bind"/>
    <property type="match status" value="1"/>
</dbReference>
<feature type="binding site" evidence="8">
    <location>
        <position position="60"/>
    </location>
    <ligand>
        <name>Cu cation</name>
        <dbReference type="ChEBI" id="CHEBI:23378"/>
    </ligand>
</feature>
<dbReference type="InterPro" id="IPR000923">
    <property type="entry name" value="BlueCu_1"/>
</dbReference>
<feature type="binding site" evidence="8">
    <location>
        <position position="106"/>
    </location>
    <ligand>
        <name>Cu cation</name>
        <dbReference type="ChEBI" id="CHEBI:23378"/>
    </ligand>
</feature>
<evidence type="ECO:0000256" key="6">
    <source>
        <dbReference type="ARBA" id="ARBA00023008"/>
    </source>
</evidence>
<dbReference type="GO" id="GO:0009055">
    <property type="term" value="F:electron transfer activity"/>
    <property type="evidence" value="ECO:0007669"/>
    <property type="project" value="InterPro"/>
</dbReference>
<keyword evidence="4" id="KW-0574">Periplasm</keyword>
<gene>
    <name evidence="11" type="ORF">GCM10011403_10950</name>
</gene>
<dbReference type="Gene3D" id="2.60.40.420">
    <property type="entry name" value="Cupredoxins - blue copper proteins"/>
    <property type="match status" value="1"/>
</dbReference>
<comment type="subcellular location">
    <subcellularLocation>
        <location evidence="1">Periplasm</location>
    </subcellularLocation>
</comment>
<dbReference type="GO" id="GO:0005507">
    <property type="term" value="F:copper ion binding"/>
    <property type="evidence" value="ECO:0007669"/>
    <property type="project" value="UniProtKB-UniRule"/>
</dbReference>
<reference evidence="11" key="1">
    <citation type="journal article" date="2014" name="Int. J. Syst. Evol. Microbiol.">
        <title>Complete genome sequence of Corynebacterium casei LMG S-19264T (=DSM 44701T), isolated from a smear-ripened cheese.</title>
        <authorList>
            <consortium name="US DOE Joint Genome Institute (JGI-PGF)"/>
            <person name="Walter F."/>
            <person name="Albersmeier A."/>
            <person name="Kalinowski J."/>
            <person name="Ruckert C."/>
        </authorList>
    </citation>
    <scope>NUCLEOTIDE SEQUENCE</scope>
    <source>
        <strain evidence="11">CGMCC 1.15425</strain>
    </source>
</reference>
<dbReference type="SUPFAM" id="SSF49503">
    <property type="entry name" value="Cupredoxins"/>
    <property type="match status" value="1"/>
</dbReference>
<feature type="binding site" evidence="8">
    <location>
        <position position="101"/>
    </location>
    <ligand>
        <name>Cu cation</name>
        <dbReference type="ChEBI" id="CHEBI:23378"/>
    </ligand>
</feature>
<reference evidence="11" key="2">
    <citation type="submission" date="2020-09" db="EMBL/GenBank/DDBJ databases">
        <authorList>
            <person name="Sun Q."/>
            <person name="Zhou Y."/>
        </authorList>
    </citation>
    <scope>NUCLEOTIDE SEQUENCE</scope>
    <source>
        <strain evidence="11">CGMCC 1.15425</strain>
    </source>
</reference>
<evidence type="ECO:0000256" key="4">
    <source>
        <dbReference type="ARBA" id="ARBA00022764"/>
    </source>
</evidence>
<organism evidence="11 12">
    <name type="scientific">Pseudohongiella nitratireducens</name>
    <dbReference type="NCBI Taxonomy" id="1768907"/>
    <lineage>
        <taxon>Bacteria</taxon>
        <taxon>Pseudomonadati</taxon>
        <taxon>Pseudomonadota</taxon>
        <taxon>Gammaproteobacteria</taxon>
        <taxon>Pseudomonadales</taxon>
        <taxon>Pseudohongiellaceae</taxon>
        <taxon>Pseudohongiella</taxon>
    </lineage>
</organism>
<feature type="signal peptide" evidence="9">
    <location>
        <begin position="1"/>
        <end position="20"/>
    </location>
</feature>
<keyword evidence="6 8" id="KW-0186">Copper</keyword>
<evidence type="ECO:0000259" key="10">
    <source>
        <dbReference type="Pfam" id="PF00127"/>
    </source>
</evidence>
<keyword evidence="12" id="KW-1185">Reference proteome</keyword>
<evidence type="ECO:0000256" key="7">
    <source>
        <dbReference type="NCBIfam" id="TIGR02375"/>
    </source>
</evidence>
<comment type="cofactor">
    <cofactor evidence="8">
        <name>Cu cation</name>
        <dbReference type="ChEBI" id="CHEBI:23378"/>
    </cofactor>
    <text evidence="8">Binds 1 copper ion per subunit.</text>
</comment>
<evidence type="ECO:0000256" key="3">
    <source>
        <dbReference type="ARBA" id="ARBA00022723"/>
    </source>
</evidence>
<keyword evidence="5" id="KW-0249">Electron transport</keyword>
<evidence type="ECO:0000256" key="5">
    <source>
        <dbReference type="ARBA" id="ARBA00022982"/>
    </source>
</evidence>